<organism evidence="2 3">
    <name type="scientific">Uncinocarpus reesii (strain UAMH 1704)</name>
    <dbReference type="NCBI Taxonomy" id="336963"/>
    <lineage>
        <taxon>Eukaryota</taxon>
        <taxon>Fungi</taxon>
        <taxon>Dikarya</taxon>
        <taxon>Ascomycota</taxon>
        <taxon>Pezizomycotina</taxon>
        <taxon>Eurotiomycetes</taxon>
        <taxon>Eurotiomycetidae</taxon>
        <taxon>Onygenales</taxon>
        <taxon>Onygenaceae</taxon>
        <taxon>Uncinocarpus</taxon>
    </lineage>
</organism>
<protein>
    <recommendedName>
        <fullName evidence="4">CHL4 family chromosome segregation protein</fullName>
    </recommendedName>
</protein>
<dbReference type="KEGG" id="ure:UREG_05604"/>
<dbReference type="Pfam" id="PF05238">
    <property type="entry name" value="CENP-N"/>
    <property type="match status" value="1"/>
</dbReference>
<dbReference type="HOGENOM" id="CLU_031572_0_0_1"/>
<accession>C4JT15</accession>
<dbReference type="GO" id="GO:0034080">
    <property type="term" value="P:CENP-A containing chromatin assembly"/>
    <property type="evidence" value="ECO:0007669"/>
    <property type="project" value="InterPro"/>
</dbReference>
<dbReference type="GeneID" id="8441110"/>
<gene>
    <name evidence="2" type="ORF">UREG_05604</name>
</gene>
<dbReference type="Gene3D" id="3.10.20.720">
    <property type="match status" value="1"/>
</dbReference>
<dbReference type="FunCoup" id="C4JT15">
    <property type="interactions" value="36"/>
</dbReference>
<dbReference type="Proteomes" id="UP000002058">
    <property type="component" value="Unassembled WGS sequence"/>
</dbReference>
<dbReference type="STRING" id="336963.C4JT15"/>
<dbReference type="InParanoid" id="C4JT15"/>
<sequence length="526" mass="57957">MERRSSILAPSAASLPDTFRIPSTASSLLKSLGRLSRPSLLSLVSQWLDDRNAPACRPYLLHDARKRRKAAEGDEDDDANPYEPAASIDELRDIYASFLERKGGKREVVDRILEGDWRHGLTLRQLAMADIRYIEDHPASGHRWTALQLVPARSKNTSRRKDNDDGAESINPLPQFHGATFLKSIQTNISPLVKAHYYLSRSNSLPLTFVRIFIIDSPYQYPRQSAHVFTDASRLIYLAFPDSSPYIYSSLFSIPAVRSAATFSTSQSFLMTDTQTLRRIVMDAIPKALSRPQQRLSLKPTSLTTKSLHTLLTLRGPWRTNAANGAFTVFADAVVEQSPLDPRLSSSVPVHDFATSLKEDPASQKANMSQIPVSAKRGPQSELDQSDSAAKRKRQRTILTRFGTNSTGRQPLTTPPLTSPTPSIAATPKNPSIEKLEIRLLDPITPSSPTHKTGSSTEPTISLTFSGSDVISGFQQLAELGVVDVERIPTWMTGEEGGWEEGFASSGVEMEMHLEHGVIDRVGSGA</sequence>
<evidence type="ECO:0000313" key="2">
    <source>
        <dbReference type="EMBL" id="EEP80762.1"/>
    </source>
</evidence>
<dbReference type="OrthoDB" id="6585699at2759"/>
<evidence type="ECO:0000313" key="3">
    <source>
        <dbReference type="Proteomes" id="UP000002058"/>
    </source>
</evidence>
<evidence type="ECO:0000256" key="1">
    <source>
        <dbReference type="SAM" id="MobiDB-lite"/>
    </source>
</evidence>
<dbReference type="RefSeq" id="XP_002584915.1">
    <property type="nucleotide sequence ID" value="XM_002584869.1"/>
</dbReference>
<dbReference type="InterPro" id="IPR007902">
    <property type="entry name" value="Chl4/mis15/CENP-N"/>
</dbReference>
<dbReference type="AlphaFoldDB" id="C4JT15"/>
<reference evidence="3" key="1">
    <citation type="journal article" date="2009" name="Genome Res.">
        <title>Comparative genomic analyses of the human fungal pathogens Coccidioides and their relatives.</title>
        <authorList>
            <person name="Sharpton T.J."/>
            <person name="Stajich J.E."/>
            <person name="Rounsley S.D."/>
            <person name="Gardner M.J."/>
            <person name="Wortman J.R."/>
            <person name="Jordar V.S."/>
            <person name="Maiti R."/>
            <person name="Kodira C.D."/>
            <person name="Neafsey D.E."/>
            <person name="Zeng Q."/>
            <person name="Hung C.-Y."/>
            <person name="McMahan C."/>
            <person name="Muszewska A."/>
            <person name="Grynberg M."/>
            <person name="Mandel M.A."/>
            <person name="Kellner E.M."/>
            <person name="Barker B.M."/>
            <person name="Galgiani J.N."/>
            <person name="Orbach M.J."/>
            <person name="Kirkland T.N."/>
            <person name="Cole G.T."/>
            <person name="Henn M.R."/>
            <person name="Birren B.W."/>
            <person name="Taylor J.W."/>
        </authorList>
    </citation>
    <scope>NUCLEOTIDE SEQUENCE [LARGE SCALE GENOMIC DNA]</scope>
    <source>
        <strain evidence="3">UAMH 1704</strain>
    </source>
</reference>
<name>C4JT15_UNCRE</name>
<dbReference type="EMBL" id="CH476617">
    <property type="protein sequence ID" value="EEP80762.1"/>
    <property type="molecule type" value="Genomic_DNA"/>
</dbReference>
<feature type="region of interest" description="Disordered" evidence="1">
    <location>
        <begin position="356"/>
        <end position="428"/>
    </location>
</feature>
<evidence type="ECO:0008006" key="4">
    <source>
        <dbReference type="Google" id="ProtNLM"/>
    </source>
</evidence>
<dbReference type="OMA" id="HPASLRW"/>
<keyword evidence="3" id="KW-1185">Reference proteome</keyword>
<dbReference type="VEuPathDB" id="FungiDB:UREG_05604"/>
<dbReference type="GO" id="GO:0007059">
    <property type="term" value="P:chromosome segregation"/>
    <property type="evidence" value="ECO:0007669"/>
    <property type="project" value="InterPro"/>
</dbReference>
<proteinExistence type="predicted"/>
<dbReference type="eggNOG" id="ENOG502QVRZ">
    <property type="taxonomic scope" value="Eukaryota"/>
</dbReference>